<dbReference type="Pfam" id="PF18947">
    <property type="entry name" value="HAMP_2"/>
    <property type="match status" value="1"/>
</dbReference>
<comment type="similarity">
    <text evidence="7">Belongs to the methyl-accepting chemotaxis (MCP) protein family.</text>
</comment>
<evidence type="ECO:0000259" key="11">
    <source>
        <dbReference type="PROSITE" id="PS50111"/>
    </source>
</evidence>
<keyword evidence="3" id="KW-0488">Methylation</keyword>
<feature type="transmembrane region" description="Helical" evidence="10">
    <location>
        <begin position="20"/>
        <end position="41"/>
    </location>
</feature>
<dbReference type="SMART" id="SM00283">
    <property type="entry name" value="MA"/>
    <property type="match status" value="1"/>
</dbReference>
<accession>A0A7G9QT48</accession>
<keyword evidence="8" id="KW-0807">Transducer</keyword>
<dbReference type="PROSITE" id="PS50885">
    <property type="entry name" value="HAMP"/>
    <property type="match status" value="2"/>
</dbReference>
<dbReference type="Pfam" id="PF18575">
    <property type="entry name" value="HAMP_N3"/>
    <property type="match status" value="1"/>
</dbReference>
<keyword evidence="5 10" id="KW-1133">Transmembrane helix</keyword>
<evidence type="ECO:0000256" key="10">
    <source>
        <dbReference type="SAM" id="Phobius"/>
    </source>
</evidence>
<dbReference type="RefSeq" id="WP_187570287.1">
    <property type="nucleotide sequence ID" value="NZ_CP060711.1"/>
</dbReference>
<name>A0A7G9QT48_9GAMM</name>
<dbReference type="Gene3D" id="1.10.287.950">
    <property type="entry name" value="Methyl-accepting chemotaxis protein"/>
    <property type="match status" value="1"/>
</dbReference>
<evidence type="ECO:0000313" key="14">
    <source>
        <dbReference type="Proteomes" id="UP000515977"/>
    </source>
</evidence>
<evidence type="ECO:0000256" key="1">
    <source>
        <dbReference type="ARBA" id="ARBA00004651"/>
    </source>
</evidence>
<dbReference type="InterPro" id="IPR051310">
    <property type="entry name" value="MCP_chemotaxis"/>
</dbReference>
<dbReference type="AlphaFoldDB" id="A0A7G9QT48"/>
<protein>
    <submittedName>
        <fullName evidence="13">Cache domain-containing protein</fullName>
    </submittedName>
</protein>
<evidence type="ECO:0000256" key="8">
    <source>
        <dbReference type="PROSITE-ProRule" id="PRU00284"/>
    </source>
</evidence>
<dbReference type="PANTHER" id="PTHR43531">
    <property type="entry name" value="PROTEIN ICFG"/>
    <property type="match status" value="1"/>
</dbReference>
<dbReference type="SUPFAM" id="SSF58104">
    <property type="entry name" value="Methyl-accepting chemotaxis protein (MCP) signaling domain"/>
    <property type="match status" value="1"/>
</dbReference>
<evidence type="ECO:0000256" key="5">
    <source>
        <dbReference type="ARBA" id="ARBA00022989"/>
    </source>
</evidence>
<dbReference type="CDD" id="cd11386">
    <property type="entry name" value="MCP_signal"/>
    <property type="match status" value="1"/>
</dbReference>
<feature type="domain" description="HAMP" evidence="12">
    <location>
        <begin position="221"/>
        <end position="273"/>
    </location>
</feature>
<dbReference type="FunFam" id="1.10.287.950:FF:000002">
    <property type="entry name" value="Methyl-accepting chemotaxis protein"/>
    <property type="match status" value="1"/>
</dbReference>
<sequence length="760" mass="82009">MSILTSLSRALANLSVQRKLILLTLISAIGVISVAVIAARFQYLDVNKTRKIALDIRVQLANSVLDHYRKLEQDGKLPRADAQRQALAALSTMHTDDNDNYFYVLDTGNRMLMHPLRKDLVGQDLKDYRTEHGDRLFYDQLESVRRGDGFTTYHWAKPGHGDAPVLKMAYARLYQPWNWVVATGVYMDDVQAQAWRFTGIMTLAGGLLVVALFGLGWLIGDRIVGPLRRATSVADAIARGRLDNAIVQTSRDECGQLLGSMRGMQETIQAVLAAQREMERRHEEGTISYRMDADAFPGDYGAMVAGTNQLVAGHIGVKMQVIELAQRYAIGDLSQDMPQLPGEKAEITETMATIKRNLSAISQGIRRLGDAAANGDFSLRGDADSYQYDFREIVLSLNTLMQTTDDNLARTSSLLQAIARGDLTARMEGDFQGVFAKMRDDANATVTQLTDIVGRIQASAADINTATREIVSGNDDLSQRTEQQAASLEETAASMEELTSTVRQNAENARQANQLAQGAAGVAAQGGKVVQQVVATMSAIEASSKKIADIIGVIDGIAFQTNILALNAAVEAARAGEQGRGFAVVAGEVRALSQRSAGAASEIKQLIIDSVMQVEEGSALVERAGQTMTEIVGSVQRVTDIMADISAASQEQSSGIEQVNQTVTQMDETTQQNAALVEEATAAARSMEEQARQLVEAVAMFRLESSAARPTAHASASTVSQPAPKAAPSQSAPAKKPAVAPKPVKRSAPPQAEGDDWQEF</sequence>
<evidence type="ECO:0000256" key="2">
    <source>
        <dbReference type="ARBA" id="ARBA00022475"/>
    </source>
</evidence>
<evidence type="ECO:0000259" key="12">
    <source>
        <dbReference type="PROSITE" id="PS50885"/>
    </source>
</evidence>
<proteinExistence type="inferred from homology"/>
<dbReference type="PANTHER" id="PTHR43531:SF14">
    <property type="entry name" value="METHYL-ACCEPTING CHEMOTAXIS PROTEIN I-RELATED"/>
    <property type="match status" value="1"/>
</dbReference>
<keyword evidence="6 10" id="KW-0472">Membrane</keyword>
<dbReference type="Proteomes" id="UP000515977">
    <property type="component" value="Chromosome"/>
</dbReference>
<organism evidence="13 14">
    <name type="scientific">Thermomonas brevis</name>
    <dbReference type="NCBI Taxonomy" id="215691"/>
    <lineage>
        <taxon>Bacteria</taxon>
        <taxon>Pseudomonadati</taxon>
        <taxon>Pseudomonadota</taxon>
        <taxon>Gammaproteobacteria</taxon>
        <taxon>Lysobacterales</taxon>
        <taxon>Lysobacteraceae</taxon>
        <taxon>Thermomonas</taxon>
    </lineage>
</organism>
<feature type="domain" description="HAMP" evidence="12">
    <location>
        <begin position="408"/>
        <end position="454"/>
    </location>
</feature>
<dbReference type="FunFam" id="1.20.120.1530:FF:000005">
    <property type="entry name" value="Methyl-accepting chemotaxis protein"/>
    <property type="match status" value="1"/>
</dbReference>
<dbReference type="SMART" id="SM00304">
    <property type="entry name" value="HAMP"/>
    <property type="match status" value="3"/>
</dbReference>
<dbReference type="KEGG" id="tbv:H9L17_15400"/>
<comment type="subcellular location">
    <subcellularLocation>
        <location evidence="1">Cell membrane</location>
        <topology evidence="1">Multi-pass membrane protein</topology>
    </subcellularLocation>
</comment>
<evidence type="ECO:0000256" key="7">
    <source>
        <dbReference type="ARBA" id="ARBA00029447"/>
    </source>
</evidence>
<keyword evidence="2" id="KW-1003">Cell membrane</keyword>
<dbReference type="GO" id="GO:0004888">
    <property type="term" value="F:transmembrane signaling receptor activity"/>
    <property type="evidence" value="ECO:0007669"/>
    <property type="project" value="TreeGrafter"/>
</dbReference>
<keyword evidence="14" id="KW-1185">Reference proteome</keyword>
<evidence type="ECO:0000256" key="6">
    <source>
        <dbReference type="ARBA" id="ARBA00023136"/>
    </source>
</evidence>
<dbReference type="InterPro" id="IPR004089">
    <property type="entry name" value="MCPsignal_dom"/>
</dbReference>
<dbReference type="GO" id="GO:0007165">
    <property type="term" value="P:signal transduction"/>
    <property type="evidence" value="ECO:0007669"/>
    <property type="project" value="UniProtKB-KW"/>
</dbReference>
<dbReference type="EMBL" id="CP060711">
    <property type="protein sequence ID" value="QNN46523.1"/>
    <property type="molecule type" value="Genomic_DNA"/>
</dbReference>
<dbReference type="SUPFAM" id="SSF158472">
    <property type="entry name" value="HAMP domain-like"/>
    <property type="match status" value="1"/>
</dbReference>
<evidence type="ECO:0000256" key="9">
    <source>
        <dbReference type="SAM" id="MobiDB-lite"/>
    </source>
</evidence>
<dbReference type="Pfam" id="PF00672">
    <property type="entry name" value="HAMP"/>
    <property type="match status" value="1"/>
</dbReference>
<dbReference type="InterPro" id="IPR003660">
    <property type="entry name" value="HAMP_dom"/>
</dbReference>
<gene>
    <name evidence="13" type="ORF">H9L17_15400</name>
</gene>
<dbReference type="InterPro" id="IPR033480">
    <property type="entry name" value="sCache_2"/>
</dbReference>
<evidence type="ECO:0000313" key="13">
    <source>
        <dbReference type="EMBL" id="QNN46523.1"/>
    </source>
</evidence>
<feature type="domain" description="Methyl-accepting transducer" evidence="11">
    <location>
        <begin position="459"/>
        <end position="688"/>
    </location>
</feature>
<reference evidence="13 14" key="1">
    <citation type="submission" date="2020-08" db="EMBL/GenBank/DDBJ databases">
        <title>Genome sequence of Thermomonas brevis KACC 16975T.</title>
        <authorList>
            <person name="Hyun D.-W."/>
            <person name="Bae J.-W."/>
        </authorList>
    </citation>
    <scope>NUCLEOTIDE SEQUENCE [LARGE SCALE GENOMIC DNA]</scope>
    <source>
        <strain evidence="13 14">KACC 16975</strain>
    </source>
</reference>
<dbReference type="Gene3D" id="1.20.120.1530">
    <property type="match status" value="2"/>
</dbReference>
<dbReference type="Gene3D" id="3.30.450.20">
    <property type="entry name" value="PAS domain"/>
    <property type="match status" value="1"/>
</dbReference>
<feature type="transmembrane region" description="Helical" evidence="10">
    <location>
        <begin position="197"/>
        <end position="219"/>
    </location>
</feature>
<feature type="region of interest" description="Disordered" evidence="9">
    <location>
        <begin position="710"/>
        <end position="760"/>
    </location>
</feature>
<feature type="compositionally biased region" description="Low complexity" evidence="9">
    <location>
        <begin position="720"/>
        <end position="750"/>
    </location>
</feature>
<keyword evidence="4 10" id="KW-0812">Transmembrane</keyword>
<dbReference type="Pfam" id="PF00015">
    <property type="entry name" value="MCPsignal"/>
    <property type="match status" value="1"/>
</dbReference>
<dbReference type="Pfam" id="PF17200">
    <property type="entry name" value="sCache_2"/>
    <property type="match status" value="1"/>
</dbReference>
<evidence type="ECO:0000256" key="4">
    <source>
        <dbReference type="ARBA" id="ARBA00022692"/>
    </source>
</evidence>
<dbReference type="SMART" id="SM01049">
    <property type="entry name" value="Cache_2"/>
    <property type="match status" value="1"/>
</dbReference>
<dbReference type="PROSITE" id="PS50111">
    <property type="entry name" value="CHEMOTAXIS_TRANSDUC_2"/>
    <property type="match status" value="1"/>
</dbReference>
<evidence type="ECO:0000256" key="3">
    <source>
        <dbReference type="ARBA" id="ARBA00022481"/>
    </source>
</evidence>
<dbReference type="InterPro" id="IPR041395">
    <property type="entry name" value="McpB_HAMP_3rd"/>
</dbReference>
<dbReference type="GO" id="GO:0005886">
    <property type="term" value="C:plasma membrane"/>
    <property type="evidence" value="ECO:0007669"/>
    <property type="project" value="UniProtKB-SubCell"/>
</dbReference>
<dbReference type="CDD" id="cd06225">
    <property type="entry name" value="HAMP"/>
    <property type="match status" value="1"/>
</dbReference>
<dbReference type="GO" id="GO:0006935">
    <property type="term" value="P:chemotaxis"/>
    <property type="evidence" value="ECO:0007669"/>
    <property type="project" value="TreeGrafter"/>
</dbReference>